<organism evidence="2 3">
    <name type="scientific">Alkalicella caledoniensis</name>
    <dbReference type="NCBI Taxonomy" id="2731377"/>
    <lineage>
        <taxon>Bacteria</taxon>
        <taxon>Bacillati</taxon>
        <taxon>Bacillota</taxon>
        <taxon>Clostridia</taxon>
        <taxon>Eubacteriales</taxon>
        <taxon>Proteinivoracaceae</taxon>
        <taxon>Alkalicella</taxon>
    </lineage>
</organism>
<keyword evidence="3" id="KW-1185">Reference proteome</keyword>
<evidence type="ECO:0000256" key="1">
    <source>
        <dbReference type="SAM" id="Phobius"/>
    </source>
</evidence>
<proteinExistence type="predicted"/>
<dbReference type="AlphaFoldDB" id="A0A7G9W5I7"/>
<keyword evidence="1" id="KW-0472">Membrane</keyword>
<keyword evidence="1" id="KW-1133">Transmembrane helix</keyword>
<gene>
    <name evidence="2" type="ORF">HYG86_03775</name>
</gene>
<accession>A0A7G9W5I7</accession>
<feature type="transmembrane region" description="Helical" evidence="1">
    <location>
        <begin position="45"/>
        <end position="69"/>
    </location>
</feature>
<dbReference type="InterPro" id="IPR056926">
    <property type="entry name" value="FLQE3_permease"/>
</dbReference>
<name>A0A7G9W5I7_ALKCA</name>
<dbReference type="EMBL" id="CP058559">
    <property type="protein sequence ID" value="QNO13949.1"/>
    <property type="molecule type" value="Genomic_DNA"/>
</dbReference>
<dbReference type="Pfam" id="PF24686">
    <property type="entry name" value="FLQE3_permease"/>
    <property type="match status" value="1"/>
</dbReference>
<sequence length="114" mass="13300">MKKNGSSLLHDIKFQFRHGFYIAYLVASIVYVAILRLLPLEPRNFILPIILFTDPAVLGFFFISGIFFLERDQNILENLFVTPYSIKNYILNKVISLGLITYLSSVYTGFIWWQ</sequence>
<reference evidence="2 3" key="1">
    <citation type="submission" date="2020-07" db="EMBL/GenBank/DDBJ databases">
        <title>Alkalicella. sp. LB2 genome.</title>
        <authorList>
            <person name="Postec A."/>
            <person name="Quemeneur M."/>
        </authorList>
    </citation>
    <scope>NUCLEOTIDE SEQUENCE [LARGE SCALE GENOMIC DNA]</scope>
    <source>
        <strain evidence="2 3">LB2</strain>
    </source>
</reference>
<dbReference type="RefSeq" id="WP_213167612.1">
    <property type="nucleotide sequence ID" value="NZ_CP058559.1"/>
</dbReference>
<protein>
    <recommendedName>
        <fullName evidence="4">ABC transporter permease</fullName>
    </recommendedName>
</protein>
<evidence type="ECO:0008006" key="4">
    <source>
        <dbReference type="Google" id="ProtNLM"/>
    </source>
</evidence>
<keyword evidence="1" id="KW-0812">Transmembrane</keyword>
<evidence type="ECO:0000313" key="3">
    <source>
        <dbReference type="Proteomes" id="UP000516160"/>
    </source>
</evidence>
<feature type="transmembrane region" description="Helical" evidence="1">
    <location>
        <begin position="21"/>
        <end position="39"/>
    </location>
</feature>
<feature type="transmembrane region" description="Helical" evidence="1">
    <location>
        <begin position="90"/>
        <end position="113"/>
    </location>
</feature>
<dbReference type="Proteomes" id="UP000516160">
    <property type="component" value="Chromosome"/>
</dbReference>
<dbReference type="KEGG" id="acae:HYG86_03775"/>
<evidence type="ECO:0000313" key="2">
    <source>
        <dbReference type="EMBL" id="QNO13949.1"/>
    </source>
</evidence>